<dbReference type="Proteomes" id="UP001597073">
    <property type="component" value="Unassembled WGS sequence"/>
</dbReference>
<reference evidence="2" key="1">
    <citation type="journal article" date="2019" name="Int. J. Syst. Evol. Microbiol.">
        <title>The Global Catalogue of Microorganisms (GCM) 10K type strain sequencing project: providing services to taxonomists for standard genome sequencing and annotation.</title>
        <authorList>
            <consortium name="The Broad Institute Genomics Platform"/>
            <consortium name="The Broad Institute Genome Sequencing Center for Infectious Disease"/>
            <person name="Wu L."/>
            <person name="Ma J."/>
        </authorList>
    </citation>
    <scope>NUCLEOTIDE SEQUENCE [LARGE SCALE GENOMIC DNA]</scope>
    <source>
        <strain evidence="2">CCUG 60742</strain>
    </source>
</reference>
<protein>
    <submittedName>
        <fullName evidence="1">Uncharacterized protein</fullName>
    </submittedName>
</protein>
<sequence length="237" mass="28425">MDAQLLLKAKRDIPLYFKDFKAFWDSTTSEYDEKELTNCYAVTLIFKNWLLSLNNIGIKNLDGILKEIHEDINASFFHSYFGHYRSAHMHLRSVIELSLQLIYFYQHEIEYFQWRNGDFRIKHEDLTNYLKKHPNLKTETANNLITEITSNWKMFSKHIHAETPNYFQSNMESVKSKQISKRDFGIWKSNFNTTGYVINKLFLIFFRDKLHLFPTNPKELLLRNMKKKDLKELGYTD</sequence>
<organism evidence="1 2">
    <name type="scientific">Mucilaginibacter lutimaris</name>
    <dbReference type="NCBI Taxonomy" id="931629"/>
    <lineage>
        <taxon>Bacteria</taxon>
        <taxon>Pseudomonadati</taxon>
        <taxon>Bacteroidota</taxon>
        <taxon>Sphingobacteriia</taxon>
        <taxon>Sphingobacteriales</taxon>
        <taxon>Sphingobacteriaceae</taxon>
        <taxon>Mucilaginibacter</taxon>
    </lineage>
</organism>
<evidence type="ECO:0000313" key="2">
    <source>
        <dbReference type="Proteomes" id="UP001597073"/>
    </source>
</evidence>
<proteinExistence type="predicted"/>
<dbReference type="EMBL" id="JBHTIA010000013">
    <property type="protein sequence ID" value="MFD0766806.1"/>
    <property type="molecule type" value="Genomic_DNA"/>
</dbReference>
<dbReference type="RefSeq" id="WP_377145064.1">
    <property type="nucleotide sequence ID" value="NZ_JBHTIA010000013.1"/>
</dbReference>
<name>A0ABW2ZKX1_9SPHI</name>
<comment type="caution">
    <text evidence="1">The sequence shown here is derived from an EMBL/GenBank/DDBJ whole genome shotgun (WGS) entry which is preliminary data.</text>
</comment>
<gene>
    <name evidence="1" type="ORF">ACFQZI_18235</name>
</gene>
<evidence type="ECO:0000313" key="1">
    <source>
        <dbReference type="EMBL" id="MFD0766806.1"/>
    </source>
</evidence>
<keyword evidence="2" id="KW-1185">Reference proteome</keyword>
<accession>A0ABW2ZKX1</accession>